<accession>A0A438JFZ1</accession>
<dbReference type="AlphaFoldDB" id="A0A438JFZ1"/>
<protein>
    <submittedName>
        <fullName evidence="1">Uncharacterized protein</fullName>
    </submittedName>
</protein>
<evidence type="ECO:0000313" key="2">
    <source>
        <dbReference type="Proteomes" id="UP000288805"/>
    </source>
</evidence>
<gene>
    <name evidence="1" type="ORF">CK203_014678</name>
</gene>
<evidence type="ECO:0000313" key="1">
    <source>
        <dbReference type="EMBL" id="RVX07862.1"/>
    </source>
</evidence>
<organism evidence="1 2">
    <name type="scientific">Vitis vinifera</name>
    <name type="common">Grape</name>
    <dbReference type="NCBI Taxonomy" id="29760"/>
    <lineage>
        <taxon>Eukaryota</taxon>
        <taxon>Viridiplantae</taxon>
        <taxon>Streptophyta</taxon>
        <taxon>Embryophyta</taxon>
        <taxon>Tracheophyta</taxon>
        <taxon>Spermatophyta</taxon>
        <taxon>Magnoliopsida</taxon>
        <taxon>eudicotyledons</taxon>
        <taxon>Gunneridae</taxon>
        <taxon>Pentapetalae</taxon>
        <taxon>rosids</taxon>
        <taxon>Vitales</taxon>
        <taxon>Vitaceae</taxon>
        <taxon>Viteae</taxon>
        <taxon>Vitis</taxon>
    </lineage>
</organism>
<proteinExistence type="predicted"/>
<name>A0A438JFZ1_VITVI</name>
<sequence length="69" mass="7665">MTALQYLACNPTAFGKNMKMRQGVMEELMISLDPFKELGNNLKKIFNMCTSKDNIGNGDTSMTSIKGEI</sequence>
<dbReference type="EMBL" id="QGNW01000043">
    <property type="protein sequence ID" value="RVX07862.1"/>
    <property type="molecule type" value="Genomic_DNA"/>
</dbReference>
<comment type="caution">
    <text evidence="1">The sequence shown here is derived from an EMBL/GenBank/DDBJ whole genome shotgun (WGS) entry which is preliminary data.</text>
</comment>
<reference evidence="1 2" key="1">
    <citation type="journal article" date="2018" name="PLoS Genet.">
        <title>Population sequencing reveals clonal diversity and ancestral inbreeding in the grapevine cultivar Chardonnay.</title>
        <authorList>
            <person name="Roach M.J."/>
            <person name="Johnson D.L."/>
            <person name="Bohlmann J."/>
            <person name="van Vuuren H.J."/>
            <person name="Jones S.J."/>
            <person name="Pretorius I.S."/>
            <person name="Schmidt S.A."/>
            <person name="Borneman A.R."/>
        </authorList>
    </citation>
    <scope>NUCLEOTIDE SEQUENCE [LARGE SCALE GENOMIC DNA]</scope>
    <source>
        <strain evidence="2">cv. Chardonnay</strain>
        <tissue evidence="1">Leaf</tissue>
    </source>
</reference>
<dbReference type="Proteomes" id="UP000288805">
    <property type="component" value="Unassembled WGS sequence"/>
</dbReference>